<sequence length="92" mass="10262">MMSTRVYRLTGAPHCPVRCATWLSATKYKTHRLTSISTTPDRCQKWSSSVVVLLNGVATLNYSVKSLSNHPRVTHTAECMFLQVGILEPGLR</sequence>
<comment type="caution">
    <text evidence="1">The sequence shown here is derived from an EMBL/GenBank/DDBJ whole genome shotgun (WGS) entry which is preliminary data.</text>
</comment>
<accession>A0A139I9X5</accession>
<dbReference type="AlphaFoldDB" id="A0A139I9X5"/>
<keyword evidence="2" id="KW-1185">Reference proteome</keyword>
<protein>
    <submittedName>
        <fullName evidence="1">Uncharacterized protein</fullName>
    </submittedName>
</protein>
<organism evidence="1 2">
    <name type="scientific">Pseudocercospora musae</name>
    <dbReference type="NCBI Taxonomy" id="113226"/>
    <lineage>
        <taxon>Eukaryota</taxon>
        <taxon>Fungi</taxon>
        <taxon>Dikarya</taxon>
        <taxon>Ascomycota</taxon>
        <taxon>Pezizomycotina</taxon>
        <taxon>Dothideomycetes</taxon>
        <taxon>Dothideomycetidae</taxon>
        <taxon>Mycosphaerellales</taxon>
        <taxon>Mycosphaerellaceae</taxon>
        <taxon>Pseudocercospora</taxon>
    </lineage>
</organism>
<dbReference type="Proteomes" id="UP000073492">
    <property type="component" value="Unassembled WGS sequence"/>
</dbReference>
<dbReference type="EMBL" id="LFZO01000194">
    <property type="protein sequence ID" value="KXT11547.1"/>
    <property type="molecule type" value="Genomic_DNA"/>
</dbReference>
<gene>
    <name evidence="1" type="ORF">AC579_10325</name>
</gene>
<evidence type="ECO:0000313" key="1">
    <source>
        <dbReference type="EMBL" id="KXT11547.1"/>
    </source>
</evidence>
<reference evidence="1 2" key="1">
    <citation type="submission" date="2015-07" db="EMBL/GenBank/DDBJ databases">
        <title>Comparative genomics of the Sigatoka disease complex on banana suggests a link between parallel evolutionary changes in Pseudocercospora fijiensis and Pseudocercospora eumusae and increased virulence on the banana host.</title>
        <authorList>
            <person name="Chang T.-C."/>
            <person name="Salvucci A."/>
            <person name="Crous P.W."/>
            <person name="Stergiopoulos I."/>
        </authorList>
    </citation>
    <scope>NUCLEOTIDE SEQUENCE [LARGE SCALE GENOMIC DNA]</scope>
    <source>
        <strain evidence="1 2">CBS 116634</strain>
    </source>
</reference>
<name>A0A139I9X5_9PEZI</name>
<evidence type="ECO:0000313" key="2">
    <source>
        <dbReference type="Proteomes" id="UP000073492"/>
    </source>
</evidence>
<proteinExistence type="predicted"/>